<dbReference type="PANTHER" id="PTHR11545">
    <property type="entry name" value="RIBOSOMAL PROTEIN L13"/>
    <property type="match status" value="1"/>
</dbReference>
<evidence type="ECO:0000313" key="4">
    <source>
        <dbReference type="EMBL" id="KAF6096756.1"/>
    </source>
</evidence>
<dbReference type="Proteomes" id="UP000664940">
    <property type="component" value="Unassembled WGS sequence"/>
</dbReference>
<dbReference type="InterPro" id="IPR036899">
    <property type="entry name" value="Ribosomal_uL13_sf"/>
</dbReference>
<dbReference type="InterPro" id="IPR005822">
    <property type="entry name" value="Ribosomal_uL13"/>
</dbReference>
<evidence type="ECO:0000313" key="5">
    <source>
        <dbReference type="Proteomes" id="UP000664940"/>
    </source>
</evidence>
<accession>A0A834DYB2</accession>
<dbReference type="GO" id="GO:0003735">
    <property type="term" value="F:structural constituent of ribosome"/>
    <property type="evidence" value="ECO:0007669"/>
    <property type="project" value="InterPro"/>
</dbReference>
<dbReference type="EMBL" id="JABVXQ010000008">
    <property type="protein sequence ID" value="KAF6096756.1"/>
    <property type="molecule type" value="Genomic_DNA"/>
</dbReference>
<dbReference type="GO" id="GO:0022625">
    <property type="term" value="C:cytosolic large ribosomal subunit"/>
    <property type="evidence" value="ECO:0007669"/>
    <property type="project" value="TreeGrafter"/>
</dbReference>
<evidence type="ECO:0000256" key="3">
    <source>
        <dbReference type="ARBA" id="ARBA00023274"/>
    </source>
</evidence>
<comment type="similarity">
    <text evidence="1">Belongs to the universal ribosomal protein uL13 family.</text>
</comment>
<dbReference type="SUPFAM" id="SSF52161">
    <property type="entry name" value="Ribosomal protein L13"/>
    <property type="match status" value="1"/>
</dbReference>
<dbReference type="PANTHER" id="PTHR11545:SF3">
    <property type="entry name" value="LARGE RIBOSOMAL SUBUNIT PROTEIN UL13"/>
    <property type="match status" value="1"/>
</dbReference>
<evidence type="ECO:0000256" key="2">
    <source>
        <dbReference type="ARBA" id="ARBA00022980"/>
    </source>
</evidence>
<keyword evidence="2 4" id="KW-0689">Ribosomal protein</keyword>
<dbReference type="GO" id="GO:0003729">
    <property type="term" value="F:mRNA binding"/>
    <property type="evidence" value="ECO:0007669"/>
    <property type="project" value="TreeGrafter"/>
</dbReference>
<dbReference type="AlphaFoldDB" id="A0A834DYB2"/>
<protein>
    <submittedName>
        <fullName evidence="4">Ribosomal protein L13a</fullName>
    </submittedName>
</protein>
<dbReference type="GO" id="GO:0017148">
    <property type="term" value="P:negative regulation of translation"/>
    <property type="evidence" value="ECO:0007669"/>
    <property type="project" value="TreeGrafter"/>
</dbReference>
<sequence length="112" mass="12678">MVAKKVLLSPEVIHCESINISGNFCRNKLKYLAFLHKWMSISPSCDPDPLLNLKLHPLADLWGMLPSKTRRGLASLDHIKVFDRILQIPPLYDKKKQSVISAILKVVCCKPT</sequence>
<dbReference type="GO" id="GO:0006412">
    <property type="term" value="P:translation"/>
    <property type="evidence" value="ECO:0007669"/>
    <property type="project" value="InterPro"/>
</dbReference>
<gene>
    <name evidence="4" type="ORF">HJG60_016552</name>
</gene>
<proteinExistence type="inferred from homology"/>
<organism evidence="4 5">
    <name type="scientific">Phyllostomus discolor</name>
    <name type="common">pale spear-nosed bat</name>
    <dbReference type="NCBI Taxonomy" id="89673"/>
    <lineage>
        <taxon>Eukaryota</taxon>
        <taxon>Metazoa</taxon>
        <taxon>Chordata</taxon>
        <taxon>Craniata</taxon>
        <taxon>Vertebrata</taxon>
        <taxon>Euteleostomi</taxon>
        <taxon>Mammalia</taxon>
        <taxon>Eutheria</taxon>
        <taxon>Laurasiatheria</taxon>
        <taxon>Chiroptera</taxon>
        <taxon>Yangochiroptera</taxon>
        <taxon>Phyllostomidae</taxon>
        <taxon>Phyllostominae</taxon>
        <taxon>Phyllostomus</taxon>
    </lineage>
</organism>
<reference evidence="4 5" key="1">
    <citation type="journal article" date="2020" name="Nature">
        <title>Six reference-quality genomes reveal evolution of bat adaptations.</title>
        <authorList>
            <person name="Jebb D."/>
            <person name="Huang Z."/>
            <person name="Pippel M."/>
            <person name="Hughes G.M."/>
            <person name="Lavrichenko K."/>
            <person name="Devanna P."/>
            <person name="Winkler S."/>
            <person name="Jermiin L.S."/>
            <person name="Skirmuntt E.C."/>
            <person name="Katzourakis A."/>
            <person name="Burkitt-Gray L."/>
            <person name="Ray D.A."/>
            <person name="Sullivan K.A.M."/>
            <person name="Roscito J.G."/>
            <person name="Kirilenko B.M."/>
            <person name="Davalos L.M."/>
            <person name="Corthals A.P."/>
            <person name="Power M.L."/>
            <person name="Jones G."/>
            <person name="Ransome R.D."/>
            <person name="Dechmann D.K.N."/>
            <person name="Locatelli A.G."/>
            <person name="Puechmaille S.J."/>
            <person name="Fedrigo O."/>
            <person name="Jarvis E.D."/>
            <person name="Hiller M."/>
            <person name="Vernes S.C."/>
            <person name="Myers E.W."/>
            <person name="Teeling E.C."/>
        </authorList>
    </citation>
    <scope>NUCLEOTIDE SEQUENCE [LARGE SCALE GENOMIC DNA]</scope>
    <source>
        <strain evidence="4">Bat1K_MPI-CBG_1</strain>
    </source>
</reference>
<evidence type="ECO:0000256" key="1">
    <source>
        <dbReference type="ARBA" id="ARBA00006227"/>
    </source>
</evidence>
<dbReference type="Gene3D" id="3.90.1180.10">
    <property type="entry name" value="Ribosomal protein L13"/>
    <property type="match status" value="1"/>
</dbReference>
<name>A0A834DYB2_9CHIR</name>
<keyword evidence="3" id="KW-0687">Ribonucleoprotein</keyword>
<comment type="caution">
    <text evidence="4">The sequence shown here is derived from an EMBL/GenBank/DDBJ whole genome shotgun (WGS) entry which is preliminary data.</text>
</comment>